<reference evidence="1 2" key="1">
    <citation type="submission" date="2018-06" db="EMBL/GenBank/DDBJ databases">
        <title>Genomic Encyclopedia of Archaeal and Bacterial Type Strains, Phase II (KMG-II): from individual species to whole genera.</title>
        <authorList>
            <person name="Goeker M."/>
        </authorList>
    </citation>
    <scope>NUCLEOTIDE SEQUENCE [LARGE SCALE GENOMIC DNA]</scope>
    <source>
        <strain evidence="1 2">DSM 12408</strain>
    </source>
</reference>
<dbReference type="InterPro" id="IPR038081">
    <property type="entry name" value="CalX-like_sf"/>
</dbReference>
<dbReference type="SUPFAM" id="SSF141072">
    <property type="entry name" value="CalX-like"/>
    <property type="match status" value="1"/>
</dbReference>
<name>A0A327RV01_9FLAO</name>
<accession>A0A327RV01</accession>
<dbReference type="RefSeq" id="WP_146608962.1">
    <property type="nucleotide sequence ID" value="NZ_LZRN01000054.1"/>
</dbReference>
<dbReference type="Proteomes" id="UP000248987">
    <property type="component" value="Unassembled WGS sequence"/>
</dbReference>
<evidence type="ECO:0008006" key="3">
    <source>
        <dbReference type="Google" id="ProtNLM"/>
    </source>
</evidence>
<dbReference type="AlphaFoldDB" id="A0A327RV01"/>
<evidence type="ECO:0000313" key="1">
    <source>
        <dbReference type="EMBL" id="RAJ19988.1"/>
    </source>
</evidence>
<proteinExistence type="predicted"/>
<gene>
    <name evidence="1" type="ORF">LX77_03202</name>
</gene>
<dbReference type="Gene3D" id="2.60.40.2030">
    <property type="match status" value="1"/>
</dbReference>
<dbReference type="EMBL" id="QLLQ01000016">
    <property type="protein sequence ID" value="RAJ19988.1"/>
    <property type="molecule type" value="Genomic_DNA"/>
</dbReference>
<dbReference type="OrthoDB" id="1359955at2"/>
<comment type="caution">
    <text evidence="1">The sequence shown here is derived from an EMBL/GenBank/DDBJ whole genome shotgun (WGS) entry which is preliminary data.</text>
</comment>
<keyword evidence="2" id="KW-1185">Reference proteome</keyword>
<dbReference type="PROSITE" id="PS51257">
    <property type="entry name" value="PROKAR_LIPOPROTEIN"/>
    <property type="match status" value="1"/>
</dbReference>
<sequence length="323" mass="35939">MKKFSKISSWYPFITILGVLLMSCEDTDVSETMLDTNQPVLTVTSSTGSFNFNDVENDQVITITATLSKPTDKQVRVYMFQESGTADAEDIGLPATGYINIPAYQTTASASIIINKDDLLEDTETAIINIGDTRTTAASYTPFQMNIQIENYVSEDLKIIFDWEKDIDIQGNTYSTCGNADIDVYIAHAEGFDINDPFVNIIEDYSAATGNCPEEWTITFENYPDGEYVFFTDFYENQFIGVTEFESIPVKTIFTRAGVFSQTVEQDPSQVFTTYTASGSINGYIAKLIIVDGVYTIQDIMGDTVISGRSSSSQKTKRPKLNR</sequence>
<protein>
    <recommendedName>
        <fullName evidence="3">Calx-beta domain-containing protein</fullName>
    </recommendedName>
</protein>
<evidence type="ECO:0000313" key="2">
    <source>
        <dbReference type="Proteomes" id="UP000248987"/>
    </source>
</evidence>
<organism evidence="1 2">
    <name type="scientific">Gelidibacter algens</name>
    <dbReference type="NCBI Taxonomy" id="49280"/>
    <lineage>
        <taxon>Bacteria</taxon>
        <taxon>Pseudomonadati</taxon>
        <taxon>Bacteroidota</taxon>
        <taxon>Flavobacteriia</taxon>
        <taxon>Flavobacteriales</taxon>
        <taxon>Flavobacteriaceae</taxon>
        <taxon>Gelidibacter</taxon>
    </lineage>
</organism>